<keyword evidence="2" id="KW-0472">Membrane</keyword>
<dbReference type="SUPFAM" id="SSF56601">
    <property type="entry name" value="beta-lactamase/transpeptidase-like"/>
    <property type="match status" value="1"/>
</dbReference>
<evidence type="ECO:0000256" key="1">
    <source>
        <dbReference type="ARBA" id="ARBA00004370"/>
    </source>
</evidence>
<dbReference type="GO" id="GO:0016020">
    <property type="term" value="C:membrane"/>
    <property type="evidence" value="ECO:0007669"/>
    <property type="project" value="UniProtKB-SubCell"/>
</dbReference>
<dbReference type="EMBL" id="JAUSUV010000005">
    <property type="protein sequence ID" value="MDQ0417208.1"/>
    <property type="molecule type" value="Genomic_DNA"/>
</dbReference>
<dbReference type="PANTHER" id="PTHR46825">
    <property type="entry name" value="D-ALANYL-D-ALANINE-CARBOXYPEPTIDASE/ENDOPEPTIDASE AMPH"/>
    <property type="match status" value="1"/>
</dbReference>
<dbReference type="Proteomes" id="UP001238450">
    <property type="component" value="Unassembled WGS sequence"/>
</dbReference>
<accession>A0AAJ1WSQ1</accession>
<dbReference type="AlphaFoldDB" id="A0AAJ1WSQ1"/>
<proteinExistence type="predicted"/>
<evidence type="ECO:0000259" key="3">
    <source>
        <dbReference type="Pfam" id="PF00144"/>
    </source>
</evidence>
<dbReference type="InterPro" id="IPR012338">
    <property type="entry name" value="Beta-lactam/transpept-like"/>
</dbReference>
<protein>
    <submittedName>
        <fullName evidence="4">CubicO group peptidase (Beta-lactamase class C family)</fullName>
    </submittedName>
</protein>
<comment type="subcellular location">
    <subcellularLocation>
        <location evidence="1">Membrane</location>
    </subcellularLocation>
</comment>
<dbReference type="InterPro" id="IPR001466">
    <property type="entry name" value="Beta-lactam-related"/>
</dbReference>
<gene>
    <name evidence="4" type="ORF">J2Z48_001380</name>
</gene>
<keyword evidence="5" id="KW-1185">Reference proteome</keyword>
<dbReference type="InterPro" id="IPR050491">
    <property type="entry name" value="AmpC-like"/>
</dbReference>
<reference evidence="4 5" key="1">
    <citation type="submission" date="2023-07" db="EMBL/GenBank/DDBJ databases">
        <title>Genomic Encyclopedia of Type Strains, Phase IV (KMG-IV): sequencing the most valuable type-strain genomes for metagenomic binning, comparative biology and taxonomic classification.</title>
        <authorList>
            <person name="Goeker M."/>
        </authorList>
    </citation>
    <scope>NUCLEOTIDE SEQUENCE [LARGE SCALE GENOMIC DNA]</scope>
    <source>
        <strain evidence="4 5">DSM 46876</strain>
    </source>
</reference>
<evidence type="ECO:0000256" key="2">
    <source>
        <dbReference type="ARBA" id="ARBA00023136"/>
    </source>
</evidence>
<dbReference type="Pfam" id="PF00144">
    <property type="entry name" value="Beta-lactamase"/>
    <property type="match status" value="1"/>
</dbReference>
<comment type="caution">
    <text evidence="4">The sequence shown here is derived from an EMBL/GenBank/DDBJ whole genome shotgun (WGS) entry which is preliminary data.</text>
</comment>
<feature type="domain" description="Beta-lactamase-related" evidence="3">
    <location>
        <begin position="18"/>
        <end position="335"/>
    </location>
</feature>
<evidence type="ECO:0000313" key="5">
    <source>
        <dbReference type="Proteomes" id="UP001238450"/>
    </source>
</evidence>
<organism evidence="4 5">
    <name type="scientific">Croceifilum oryzae</name>
    <dbReference type="NCBI Taxonomy" id="1553429"/>
    <lineage>
        <taxon>Bacteria</taxon>
        <taxon>Bacillati</taxon>
        <taxon>Bacillota</taxon>
        <taxon>Bacilli</taxon>
        <taxon>Bacillales</taxon>
        <taxon>Thermoactinomycetaceae</taxon>
        <taxon>Croceifilum</taxon>
    </lineage>
</organism>
<evidence type="ECO:0000313" key="4">
    <source>
        <dbReference type="EMBL" id="MDQ0417208.1"/>
    </source>
</evidence>
<dbReference type="Gene3D" id="3.40.710.10">
    <property type="entry name" value="DD-peptidase/beta-lactamase superfamily"/>
    <property type="match status" value="1"/>
</dbReference>
<dbReference type="PANTHER" id="PTHR46825:SF11">
    <property type="entry name" value="PENICILLIN-BINDING PROTEIN 4"/>
    <property type="match status" value="1"/>
</dbReference>
<sequence>MNKHILGKMAAEKARLLLDSTETSSVQYALIDNGNITLSGQIGKLDQPVTHDTLYGIASVSKVFGSAAVMRLVDEGKIDLNTPVVQYVTDFKMKDGRYKYITPRMLLNHSSGLRGTGSTNETLFGDNDTYAHDTFLQILSEQTLKADPGAFSVYSNSSFTLAEILVERVSCMSFTSFIHLYFTEYLQMSDTKTPQDDLKGKKFPDLHVPEYPRQLPNSFVNAIASGGIFSTAEDMVRFSQIFMGQANYILSKKSIQAMEQEEYKRGIWPEDVDDCSNYGLGWDSVKMYPFHDYGIKGLSKGGDLSLYAASLIVLPEKKVATAVLSSGGNSVTNQLLASELLLQTLKEKGEIESIKSNKSFGKPIKTQIPQDVLKQAGYYASNDRQFRIEINKDGGLSIPADVETKYWYTSDGSFINEGGTSKISFVTERNGRTYLWKRSYESLPGFGQLAFSGYEAEKLEENVLPEETIQYWAKREHAKYYIVNEKYTSESYFFGNLSIQISLTDGLRGYWQDKKITGPNTAVSQIQIPGLSGRDTIEAQFYMENGIEYLRLNEQILVSEMYVKRIGVETQFRVTVPANGHAQWFTIPSGTEGKLMTVKLPQQGSFAVYDEKGEYPLHYSIVSGNNKVALPKSGTIVFAGVPGSKFTITISA</sequence>
<name>A0AAJ1WSQ1_9BACL</name>